<dbReference type="AlphaFoldDB" id="A0A812IHW6"/>
<evidence type="ECO:0000313" key="2">
    <source>
        <dbReference type="Proteomes" id="UP000604046"/>
    </source>
</evidence>
<name>A0A812IHW6_9DINO</name>
<dbReference type="OrthoDB" id="447037at2759"/>
<proteinExistence type="predicted"/>
<reference evidence="1" key="1">
    <citation type="submission" date="2021-02" db="EMBL/GenBank/DDBJ databases">
        <authorList>
            <person name="Dougan E. K."/>
            <person name="Rhodes N."/>
            <person name="Thang M."/>
            <person name="Chan C."/>
        </authorList>
    </citation>
    <scope>NUCLEOTIDE SEQUENCE</scope>
</reference>
<gene>
    <name evidence="1" type="ORF">SNAT2548_LOCUS4358</name>
</gene>
<dbReference type="EMBL" id="CAJNDS010000269">
    <property type="protein sequence ID" value="CAE7035999.1"/>
    <property type="molecule type" value="Genomic_DNA"/>
</dbReference>
<evidence type="ECO:0008006" key="3">
    <source>
        <dbReference type="Google" id="ProtNLM"/>
    </source>
</evidence>
<dbReference type="InterPro" id="IPR014937">
    <property type="entry name" value="DUF1810"/>
</dbReference>
<dbReference type="Proteomes" id="UP000604046">
    <property type="component" value="Unassembled WGS sequence"/>
</dbReference>
<sequence>MLESDDPFNLRRFADQQRKYFDTALQELRDGQKKSHWMWYIFPTPPFVQNGAECGSPTNKFYAIRTDEEAAAYLSFDEDGVCLRKNYMEMVQAVLQQLRMGTAALDLMGEADEPKLRRSLQFFGRVAKQNKDRELQEACDEALLLMGNNGFYCGSCALCIVQ</sequence>
<dbReference type="Gene3D" id="1.25.40.380">
    <property type="entry name" value="Protein of unknown function DUF1810"/>
    <property type="match status" value="1"/>
</dbReference>
<dbReference type="SUPFAM" id="SSF140736">
    <property type="entry name" value="Rv1873-like"/>
    <property type="match status" value="1"/>
</dbReference>
<dbReference type="Pfam" id="PF08837">
    <property type="entry name" value="DUF1810"/>
    <property type="match status" value="1"/>
</dbReference>
<accession>A0A812IHW6</accession>
<keyword evidence="2" id="KW-1185">Reference proteome</keyword>
<organism evidence="1 2">
    <name type="scientific">Symbiodinium natans</name>
    <dbReference type="NCBI Taxonomy" id="878477"/>
    <lineage>
        <taxon>Eukaryota</taxon>
        <taxon>Sar</taxon>
        <taxon>Alveolata</taxon>
        <taxon>Dinophyceae</taxon>
        <taxon>Suessiales</taxon>
        <taxon>Symbiodiniaceae</taxon>
        <taxon>Symbiodinium</taxon>
    </lineage>
</organism>
<protein>
    <recommendedName>
        <fullName evidence="3">DUF1810 domain-containing protein</fullName>
    </recommendedName>
</protein>
<comment type="caution">
    <text evidence="1">The sequence shown here is derived from an EMBL/GenBank/DDBJ whole genome shotgun (WGS) entry which is preliminary data.</text>
</comment>
<evidence type="ECO:0000313" key="1">
    <source>
        <dbReference type="EMBL" id="CAE7035999.1"/>
    </source>
</evidence>
<dbReference type="InterPro" id="IPR036287">
    <property type="entry name" value="Rv1873-like_sf"/>
</dbReference>